<feature type="compositionally biased region" description="Polar residues" evidence="1">
    <location>
        <begin position="59"/>
        <end position="79"/>
    </location>
</feature>
<evidence type="ECO:0000313" key="3">
    <source>
        <dbReference type="Proteomes" id="UP000784294"/>
    </source>
</evidence>
<keyword evidence="3" id="KW-1185">Reference proteome</keyword>
<organism evidence="2 3">
    <name type="scientific">Protopolystoma xenopodis</name>
    <dbReference type="NCBI Taxonomy" id="117903"/>
    <lineage>
        <taxon>Eukaryota</taxon>
        <taxon>Metazoa</taxon>
        <taxon>Spiralia</taxon>
        <taxon>Lophotrochozoa</taxon>
        <taxon>Platyhelminthes</taxon>
        <taxon>Monogenea</taxon>
        <taxon>Polyopisthocotylea</taxon>
        <taxon>Polystomatidea</taxon>
        <taxon>Polystomatidae</taxon>
        <taxon>Protopolystoma</taxon>
    </lineage>
</organism>
<feature type="region of interest" description="Disordered" evidence="1">
    <location>
        <begin position="1"/>
        <end position="79"/>
    </location>
</feature>
<evidence type="ECO:0000313" key="2">
    <source>
        <dbReference type="EMBL" id="VEL26950.1"/>
    </source>
</evidence>
<name>A0A448X3D8_9PLAT</name>
<evidence type="ECO:0000256" key="1">
    <source>
        <dbReference type="SAM" id="MobiDB-lite"/>
    </source>
</evidence>
<feature type="compositionally biased region" description="Polar residues" evidence="1">
    <location>
        <begin position="21"/>
        <end position="30"/>
    </location>
</feature>
<reference evidence="2" key="1">
    <citation type="submission" date="2018-11" db="EMBL/GenBank/DDBJ databases">
        <authorList>
            <consortium name="Pathogen Informatics"/>
        </authorList>
    </citation>
    <scope>NUCLEOTIDE SEQUENCE</scope>
</reference>
<dbReference type="AlphaFoldDB" id="A0A448X3D8"/>
<comment type="caution">
    <text evidence="2">The sequence shown here is derived from an EMBL/GenBank/DDBJ whole genome shotgun (WGS) entry which is preliminary data.</text>
</comment>
<gene>
    <name evidence="2" type="ORF">PXEA_LOCUS20390</name>
</gene>
<dbReference type="EMBL" id="CAAALY010083891">
    <property type="protein sequence ID" value="VEL26950.1"/>
    <property type="molecule type" value="Genomic_DNA"/>
</dbReference>
<accession>A0A448X3D8</accession>
<sequence>MRTSAQRPDLNNDAQSIFGAKNSSLWSPGNQERGDSRVPRPRRLHQPSGDVDVRPEGISNLTNSFYQTSPDSPDANSASLVPGFAPGMIHLGGDASSFAVQQQLVVSLLI</sequence>
<dbReference type="Proteomes" id="UP000784294">
    <property type="component" value="Unassembled WGS sequence"/>
</dbReference>
<proteinExistence type="predicted"/>
<protein>
    <submittedName>
        <fullName evidence="2">Uncharacterized protein</fullName>
    </submittedName>
</protein>